<feature type="compositionally biased region" description="Basic and acidic residues" evidence="2">
    <location>
        <begin position="1626"/>
        <end position="1635"/>
    </location>
</feature>
<feature type="coiled-coil region" evidence="1">
    <location>
        <begin position="520"/>
        <end position="555"/>
    </location>
</feature>
<accession>A0A2T7A3D9</accession>
<feature type="compositionally biased region" description="Pro residues" evidence="2">
    <location>
        <begin position="81"/>
        <end position="94"/>
    </location>
</feature>
<feature type="region of interest" description="Disordered" evidence="2">
    <location>
        <begin position="1326"/>
        <end position="1351"/>
    </location>
</feature>
<feature type="region of interest" description="Disordered" evidence="2">
    <location>
        <begin position="1"/>
        <end position="148"/>
    </location>
</feature>
<feature type="compositionally biased region" description="Low complexity" evidence="2">
    <location>
        <begin position="1445"/>
        <end position="1455"/>
    </location>
</feature>
<feature type="coiled-coil region" evidence="1">
    <location>
        <begin position="595"/>
        <end position="661"/>
    </location>
</feature>
<feature type="coiled-coil region" evidence="1">
    <location>
        <begin position="997"/>
        <end position="1096"/>
    </location>
</feature>
<dbReference type="PANTHER" id="PTHR23159">
    <property type="entry name" value="CENTROSOMAL PROTEIN 2"/>
    <property type="match status" value="1"/>
</dbReference>
<feature type="compositionally biased region" description="Polar residues" evidence="2">
    <location>
        <begin position="194"/>
        <end position="205"/>
    </location>
</feature>
<feature type="compositionally biased region" description="Basic and acidic residues" evidence="2">
    <location>
        <begin position="1560"/>
        <end position="1573"/>
    </location>
</feature>
<feature type="region of interest" description="Disordered" evidence="2">
    <location>
        <begin position="1421"/>
        <end position="1480"/>
    </location>
</feature>
<organism evidence="3 4">
    <name type="scientific">Tuber borchii</name>
    <name type="common">White truffle</name>
    <dbReference type="NCBI Taxonomy" id="42251"/>
    <lineage>
        <taxon>Eukaryota</taxon>
        <taxon>Fungi</taxon>
        <taxon>Dikarya</taxon>
        <taxon>Ascomycota</taxon>
        <taxon>Pezizomycotina</taxon>
        <taxon>Pezizomycetes</taxon>
        <taxon>Pezizales</taxon>
        <taxon>Tuberaceae</taxon>
        <taxon>Tuber</taxon>
    </lineage>
</organism>
<feature type="compositionally biased region" description="Basic and acidic residues" evidence="2">
    <location>
        <begin position="1589"/>
        <end position="1599"/>
    </location>
</feature>
<gene>
    <name evidence="3" type="ORF">B9Z19DRAFT_1062049</name>
</gene>
<dbReference type="CDD" id="cd22541">
    <property type="entry name" value="SP5_N"/>
    <property type="match status" value="1"/>
</dbReference>
<evidence type="ECO:0000313" key="3">
    <source>
        <dbReference type="EMBL" id="PUU82238.1"/>
    </source>
</evidence>
<keyword evidence="4" id="KW-1185">Reference proteome</keyword>
<dbReference type="EMBL" id="NESQ01000032">
    <property type="protein sequence ID" value="PUU82238.1"/>
    <property type="molecule type" value="Genomic_DNA"/>
</dbReference>
<feature type="compositionally biased region" description="Polar residues" evidence="2">
    <location>
        <begin position="1650"/>
        <end position="1662"/>
    </location>
</feature>
<dbReference type="PANTHER" id="PTHR23159:SF31">
    <property type="entry name" value="CENTROSOME-ASSOCIATED PROTEIN CEP250 ISOFORM X1"/>
    <property type="match status" value="1"/>
</dbReference>
<protein>
    <submittedName>
        <fullName evidence="3">Uncharacterized protein</fullName>
    </submittedName>
</protein>
<feature type="coiled-coil region" evidence="1">
    <location>
        <begin position="252"/>
        <end position="328"/>
    </location>
</feature>
<feature type="region of interest" description="Disordered" evidence="2">
    <location>
        <begin position="1101"/>
        <end position="1137"/>
    </location>
</feature>
<evidence type="ECO:0000313" key="4">
    <source>
        <dbReference type="Proteomes" id="UP000244722"/>
    </source>
</evidence>
<feature type="region of interest" description="Disordered" evidence="2">
    <location>
        <begin position="176"/>
        <end position="208"/>
    </location>
</feature>
<feature type="region of interest" description="Disordered" evidence="2">
    <location>
        <begin position="1506"/>
        <end position="1748"/>
    </location>
</feature>
<evidence type="ECO:0000256" key="1">
    <source>
        <dbReference type="SAM" id="Coils"/>
    </source>
</evidence>
<feature type="compositionally biased region" description="Basic residues" evidence="2">
    <location>
        <begin position="1733"/>
        <end position="1748"/>
    </location>
</feature>
<sequence>MASASPLPLRNASPADTPLPESPLPRTAALVDTNTGASGTILEKVPSTDRVTTLGDPPTRLVRVKPRSPTYSDSPSMGPRQPHPYHFPPSPLQTPPSTAIHPAYYQQTPQGPAHYLPPRPLHNYTSPRSEYGSQYAPSTNGHPQPRRSSFAQRYQAGAGVMNTPEHSHPLRRFSSQGTGSMYEYEDPIDDNPIYSGQSTSGTLSPSAPYDADPHGNIEGLIQRAQGALQSLTMPIHSLQHLCDRYRTVHDELERFQHIADEQEKDMRELQEKKAELEAVKIDLERNLDMSAADLDHLKGQLSNLEAEVQRLSEIIKKKDEEKSHLEQRVTFEKEAMTVEFQNWKRDTFEAHEADRRSIITAHDAEKRTMEAKFLSKQRSIEATHSTEKMQIADIHRASSKELEEAHANEIQRLKNSHKDELGMARDTHKSIVSGLEKNLRDSLEQLRADFSIERGGMQAVFDSEKVKLEEGFAQQKASLQGSFSAEKNSMDAEFTLQKEKIEERFSSQKRAAELQFNMEVEDLRQTCEAEKLEMQESLEAAKTKWQNEKEKITAKFDDEKAKLDQIINTLEDEKCIAENTNLSLSADKSALLGQKATLEDTVANLEVDMASLVSDAERQKSEWEEQKQKLEVEVKDLKDMRDSLKKEVRGLKEVIQRTAEEEEGDERKSRGDGYYTDAFTKLSKDIIDISKEFSDLPVAPSGRVIAELPPGLPCMLVNTDASRLIRMAYVQHIISKYLCHRIFQPFLFYLGKRYDKADSFFQAMSKQLREKSTRKEAIWRYYTLLAGYTGSNAKRTASVAAANVIEEIAGHVKPFADQNRMDVITSGISRIVKFAVETWRHARVEREFFTASISLDGTDESLWLGHLYEHEKPYAENPALVARLKSLRGRHEIILPLLPIFSREGTLPSLHRPGASLDSGVVFSKGIALYMDCLPALQRSVETSPFGSVPALPIDVELVTTQEKKRLSPVSEGEDEYKAMAADKEVEEKFLKEQAGIREKEEAERQVKEEAEAMVRREEERVAREEAKRLAAENAEREAREVANKAAAEETERIATELAEKEAADKLLREEEAAEFILLEQELARLALEANEERQECQVLGNSDCKHQADPETTAPNDKTPTEAALADNEAWGGDEEIERTIQQALANTQTAEDESLSMIDSNSVDRFVASPQLDTVSPDQGIAAPSIAGETEQTDDTVETALEQQPDDAAAPGHLAHSASLPQTPLASESHKPATQVVFSKLTRADNTEGANEKSTEEGEITTTNDEIQTTAQEGSTEDLQSAAESEGVTLPTAELGLVPLVAQPEGESFLDTITAETPLEVSTNVSIPELPPTQKHEINDKEENPAEAVDENLQQRFSETLVESLRIPPTNTTLEVDTNNPISSPEASDAALISVTDMAGATDASAPVAIGLVANGVLSGSTSEFPNPEEAPIEHPALRDITASESEASATSEPIAQDPAVEMEAVASATEAPKIEDPMIEELSAVATEVKELLLDGLEAAEDIKPDPKLTEPDPQIIESKGKMLGSGVKDSETEQTGAVAEPRAEEPIFEEPNAEEPAIKEPVPETEEPKAAVQESEIALVCPKLEAIELNDKSDQPETMEPSPEAEERKFQSDDLMPNTGDLKPEADETRPKPTSPIIGMARVGFSKSSLSDGKTSGPSPRKMFYGNLRHSASMSEKRNSPSITADEDEVEEELAEDSKLDAPESIPSTPTSPSPGPEGLTLPDQKTTGKQKRRKNRKGKSQHK</sequence>
<dbReference type="OrthoDB" id="6365728at2759"/>
<feature type="compositionally biased region" description="Basic and acidic residues" evidence="2">
    <location>
        <begin position="1244"/>
        <end position="1258"/>
    </location>
</feature>
<evidence type="ECO:0000256" key="2">
    <source>
        <dbReference type="SAM" id="MobiDB-lite"/>
    </source>
</evidence>
<proteinExistence type="predicted"/>
<dbReference type="STRING" id="42251.A0A2T7A3D9"/>
<feature type="compositionally biased region" description="Polar residues" evidence="2">
    <location>
        <begin position="123"/>
        <end position="148"/>
    </location>
</feature>
<feature type="compositionally biased region" description="Acidic residues" evidence="2">
    <location>
        <begin position="1689"/>
        <end position="1699"/>
    </location>
</feature>
<dbReference type="Proteomes" id="UP000244722">
    <property type="component" value="Unassembled WGS sequence"/>
</dbReference>
<reference evidence="3 4" key="1">
    <citation type="submission" date="2017-04" db="EMBL/GenBank/DDBJ databases">
        <title>Draft genome sequence of Tuber borchii Vittad., a whitish edible truffle.</title>
        <authorList>
            <consortium name="DOE Joint Genome Institute"/>
            <person name="Murat C."/>
            <person name="Kuo A."/>
            <person name="Barry K.W."/>
            <person name="Clum A."/>
            <person name="Dockter R.B."/>
            <person name="Fauchery L."/>
            <person name="Iotti M."/>
            <person name="Kohler A."/>
            <person name="Labutti K."/>
            <person name="Lindquist E.A."/>
            <person name="Lipzen A."/>
            <person name="Ohm R.A."/>
            <person name="Wang M."/>
            <person name="Grigoriev I.V."/>
            <person name="Zambonelli A."/>
            <person name="Martin F.M."/>
        </authorList>
    </citation>
    <scope>NUCLEOTIDE SEQUENCE [LARGE SCALE GENOMIC DNA]</scope>
    <source>
        <strain evidence="3 4">Tbo3840</strain>
    </source>
</reference>
<keyword evidence="1" id="KW-0175">Coiled coil</keyword>
<comment type="caution">
    <text evidence="3">The sequence shown here is derived from an EMBL/GenBank/DDBJ whole genome shotgun (WGS) entry which is preliminary data.</text>
</comment>
<name>A0A2T7A3D9_TUBBO</name>
<feature type="compositionally biased region" description="Polar residues" evidence="2">
    <location>
        <begin position="1262"/>
        <end position="1285"/>
    </location>
</feature>
<feature type="compositionally biased region" description="Basic and acidic residues" evidence="2">
    <location>
        <begin position="1336"/>
        <end position="1346"/>
    </location>
</feature>
<feature type="region of interest" description="Disordered" evidence="2">
    <location>
        <begin position="1170"/>
        <end position="1289"/>
    </location>
</feature>